<gene>
    <name evidence="2" type="ORF">VP01_915g12</name>
</gene>
<comment type="caution">
    <text evidence="2">The sequence shown here is derived from an EMBL/GenBank/DDBJ whole genome shotgun (WGS) entry which is preliminary data.</text>
</comment>
<organism evidence="2 3">
    <name type="scientific">Puccinia sorghi</name>
    <dbReference type="NCBI Taxonomy" id="27349"/>
    <lineage>
        <taxon>Eukaryota</taxon>
        <taxon>Fungi</taxon>
        <taxon>Dikarya</taxon>
        <taxon>Basidiomycota</taxon>
        <taxon>Pucciniomycotina</taxon>
        <taxon>Pucciniomycetes</taxon>
        <taxon>Pucciniales</taxon>
        <taxon>Pucciniaceae</taxon>
        <taxon>Puccinia</taxon>
    </lineage>
</organism>
<accession>A0A0L6U832</accession>
<evidence type="ECO:0000313" key="3">
    <source>
        <dbReference type="Proteomes" id="UP000037035"/>
    </source>
</evidence>
<feature type="region of interest" description="Disordered" evidence="1">
    <location>
        <begin position="155"/>
        <end position="176"/>
    </location>
</feature>
<evidence type="ECO:0000256" key="1">
    <source>
        <dbReference type="SAM" id="MobiDB-lite"/>
    </source>
</evidence>
<protein>
    <submittedName>
        <fullName evidence="2">Uncharacterized protein</fullName>
    </submittedName>
</protein>
<sequence>MPQPQPVIEINLISLRALKYTQERLSEVQDEAYQLKQGLNNQHKLHNQLVQHHGEALQQHILTIHTTKKELTILDKEKSTLQDKPTQAKNLRHSGTRTNQLESKLKEKESSIHFLQLQLAKLEENPPATLNNNNTINLVKNYHDEENLKLINKLEQLQEQPDHQPHPNNPHMASPS</sequence>
<evidence type="ECO:0000313" key="2">
    <source>
        <dbReference type="EMBL" id="KNZ44452.1"/>
    </source>
</evidence>
<keyword evidence="3" id="KW-1185">Reference proteome</keyword>
<reference evidence="2 3" key="1">
    <citation type="submission" date="2015-08" db="EMBL/GenBank/DDBJ databases">
        <title>Next Generation Sequencing and Analysis of the Genome of Puccinia sorghi L Schw, the Causal Agent of Maize Common Rust.</title>
        <authorList>
            <person name="Rochi L."/>
            <person name="Burguener G."/>
            <person name="Darino M."/>
            <person name="Turjanski A."/>
            <person name="Kreff E."/>
            <person name="Dieguez M.J."/>
            <person name="Sacco F."/>
        </authorList>
    </citation>
    <scope>NUCLEOTIDE SEQUENCE [LARGE SCALE GENOMIC DNA]</scope>
    <source>
        <strain evidence="2 3">RO10H11247</strain>
    </source>
</reference>
<dbReference type="VEuPathDB" id="FungiDB:VP01_915g12"/>
<dbReference type="AlphaFoldDB" id="A0A0L6U832"/>
<dbReference type="EMBL" id="LAVV01014782">
    <property type="protein sequence ID" value="KNZ44452.1"/>
    <property type="molecule type" value="Genomic_DNA"/>
</dbReference>
<dbReference type="Proteomes" id="UP000037035">
    <property type="component" value="Unassembled WGS sequence"/>
</dbReference>
<dbReference type="OrthoDB" id="2130750at2759"/>
<dbReference type="STRING" id="27349.A0A0L6U832"/>
<proteinExistence type="predicted"/>
<name>A0A0L6U832_9BASI</name>